<evidence type="ECO:0000313" key="4">
    <source>
        <dbReference type="Proteomes" id="UP001626550"/>
    </source>
</evidence>
<feature type="compositionally biased region" description="Polar residues" evidence="1">
    <location>
        <begin position="328"/>
        <end position="337"/>
    </location>
</feature>
<feature type="compositionally biased region" description="Polar residues" evidence="1">
    <location>
        <begin position="1"/>
        <end position="27"/>
    </location>
</feature>
<name>A0ABD2QD78_9PLAT</name>
<feature type="region of interest" description="Disordered" evidence="1">
    <location>
        <begin position="317"/>
        <end position="337"/>
    </location>
</feature>
<reference evidence="3 4" key="1">
    <citation type="submission" date="2024-11" db="EMBL/GenBank/DDBJ databases">
        <title>Adaptive evolution of stress response genes in parasites aligns with host niche diversity.</title>
        <authorList>
            <person name="Hahn C."/>
            <person name="Resl P."/>
        </authorList>
    </citation>
    <scope>NUCLEOTIDE SEQUENCE [LARGE SCALE GENOMIC DNA]</scope>
    <source>
        <strain evidence="3">EGGRZ-B1_66</strain>
        <tissue evidence="3">Body</tissue>
    </source>
</reference>
<gene>
    <name evidence="3" type="ORF">Ciccas_003848</name>
</gene>
<dbReference type="AlphaFoldDB" id="A0ABD2QD78"/>
<dbReference type="EMBL" id="JBJKFK010000375">
    <property type="protein sequence ID" value="KAL3317499.1"/>
    <property type="molecule type" value="Genomic_DNA"/>
</dbReference>
<proteinExistence type="predicted"/>
<feature type="region of interest" description="Disordered" evidence="1">
    <location>
        <begin position="109"/>
        <end position="136"/>
    </location>
</feature>
<accession>A0ABD2QD78</accession>
<keyword evidence="4" id="KW-1185">Reference proteome</keyword>
<feature type="compositionally biased region" description="Polar residues" evidence="1">
    <location>
        <begin position="116"/>
        <end position="133"/>
    </location>
</feature>
<evidence type="ECO:0000313" key="3">
    <source>
        <dbReference type="EMBL" id="KAL3317499.1"/>
    </source>
</evidence>
<sequence length="337" mass="37383">MPVSTGSKSPPSKRSSLAPVESQSQYEEQLVTPSKVIRPSRTTDDACLSLIKSSQQRDCVIGGAGIILTSNQLLKTASKTRLVMISSKKPEEARLPEIALEEGSLVRQKQKRRRSLSASTRKSVQESVQIQQQPEEESVVLHPDSVDLARRLARPKVRVIYACPIKNCPVACSSEAAFQRHFDRDHLKNQPSGVLMFPRRPQTPEENLLDGFPFDDSQLLQSLDLVCNNQPVPALITPEPEPPHFIPDKSEELPLNDEENRSLLQALDLIPDSLLEELRSMDTGTVHENVAKFTDLLDSDKPVIVDDADSYVSITSSGTEPKRLLNPVNPSDTVRID</sequence>
<feature type="domain" description="C2H2-type" evidence="2">
    <location>
        <begin position="163"/>
        <end position="186"/>
    </location>
</feature>
<protein>
    <recommendedName>
        <fullName evidence="2">C2H2-type domain-containing protein</fullName>
    </recommendedName>
</protein>
<evidence type="ECO:0000256" key="1">
    <source>
        <dbReference type="SAM" id="MobiDB-lite"/>
    </source>
</evidence>
<dbReference type="InterPro" id="IPR013087">
    <property type="entry name" value="Znf_C2H2_type"/>
</dbReference>
<dbReference type="Proteomes" id="UP001626550">
    <property type="component" value="Unassembled WGS sequence"/>
</dbReference>
<organism evidence="3 4">
    <name type="scientific">Cichlidogyrus casuarinus</name>
    <dbReference type="NCBI Taxonomy" id="1844966"/>
    <lineage>
        <taxon>Eukaryota</taxon>
        <taxon>Metazoa</taxon>
        <taxon>Spiralia</taxon>
        <taxon>Lophotrochozoa</taxon>
        <taxon>Platyhelminthes</taxon>
        <taxon>Monogenea</taxon>
        <taxon>Monopisthocotylea</taxon>
        <taxon>Dactylogyridea</taxon>
        <taxon>Ancyrocephalidae</taxon>
        <taxon>Cichlidogyrus</taxon>
    </lineage>
</organism>
<evidence type="ECO:0000259" key="2">
    <source>
        <dbReference type="PROSITE" id="PS00028"/>
    </source>
</evidence>
<feature type="region of interest" description="Disordered" evidence="1">
    <location>
        <begin position="1"/>
        <end position="37"/>
    </location>
</feature>
<dbReference type="PROSITE" id="PS00028">
    <property type="entry name" value="ZINC_FINGER_C2H2_1"/>
    <property type="match status" value="1"/>
</dbReference>
<comment type="caution">
    <text evidence="3">The sequence shown here is derived from an EMBL/GenBank/DDBJ whole genome shotgun (WGS) entry which is preliminary data.</text>
</comment>